<keyword evidence="1" id="KW-0862">Zinc</keyword>
<dbReference type="InterPro" id="IPR036875">
    <property type="entry name" value="Znf_CCHC_sf"/>
</dbReference>
<dbReference type="SUPFAM" id="SSF57756">
    <property type="entry name" value="Retrovirus zinc finger-like domains"/>
    <property type="match status" value="1"/>
</dbReference>
<dbReference type="PANTHER" id="PTHR46978:SF1">
    <property type="entry name" value="ZINC KNUCKLE (CCHC-TYPE) FAMILY PROTEIN"/>
    <property type="match status" value="1"/>
</dbReference>
<dbReference type="RefSeq" id="XP_006813178.1">
    <property type="nucleotide sequence ID" value="XM_006813115.1"/>
</dbReference>
<protein>
    <submittedName>
        <fullName evidence="5">Uncharacterized protein LOC102808160</fullName>
    </submittedName>
</protein>
<dbReference type="Proteomes" id="UP000694865">
    <property type="component" value="Unplaced"/>
</dbReference>
<dbReference type="PROSITE" id="PS50158">
    <property type="entry name" value="ZF_CCHC"/>
    <property type="match status" value="2"/>
</dbReference>
<keyword evidence="1" id="KW-0863">Zinc-finger</keyword>
<feature type="domain" description="CCHC-type" evidence="3">
    <location>
        <begin position="125"/>
        <end position="138"/>
    </location>
</feature>
<dbReference type="InterPro" id="IPR001878">
    <property type="entry name" value="Znf_CCHC"/>
</dbReference>
<dbReference type="GeneID" id="102808160"/>
<dbReference type="SMART" id="SM00343">
    <property type="entry name" value="ZnF_C2HC"/>
    <property type="match status" value="3"/>
</dbReference>
<sequence length="177" mass="20078">MQEEDEKKNGAELSAIELSVERLAQKTEQLLQQHRPQYVYNPPQFEGPRINEDQTVGTASLAYQGRKFNTIPICGICNKQGHSAAGCYSRENYFSGNCYNCGKRGHIAKKCRGRVQKRDLRDITCYSCGVKGHIGRNCNNEKQGDNLNPKGRAENRPTSHEKNGRKPPFVFNVNRYI</sequence>
<organism evidence="4 5">
    <name type="scientific">Saccoglossus kowalevskii</name>
    <name type="common">Acorn worm</name>
    <dbReference type="NCBI Taxonomy" id="10224"/>
    <lineage>
        <taxon>Eukaryota</taxon>
        <taxon>Metazoa</taxon>
        <taxon>Hemichordata</taxon>
        <taxon>Enteropneusta</taxon>
        <taxon>Harrimaniidae</taxon>
        <taxon>Saccoglossus</taxon>
    </lineage>
</organism>
<dbReference type="PANTHER" id="PTHR46978">
    <property type="entry name" value="ZINC KNUCKLE (CCHC-TYPE) FAMILY PROTEIN"/>
    <property type="match status" value="1"/>
</dbReference>
<keyword evidence="4" id="KW-1185">Reference proteome</keyword>
<dbReference type="Gene3D" id="4.10.60.10">
    <property type="entry name" value="Zinc finger, CCHC-type"/>
    <property type="match status" value="2"/>
</dbReference>
<evidence type="ECO:0000256" key="1">
    <source>
        <dbReference type="PROSITE-ProRule" id="PRU00047"/>
    </source>
</evidence>
<accession>A0ABM0LZI7</accession>
<name>A0ABM0LZI7_SACKO</name>
<evidence type="ECO:0000256" key="2">
    <source>
        <dbReference type="SAM" id="MobiDB-lite"/>
    </source>
</evidence>
<proteinExistence type="predicted"/>
<feature type="region of interest" description="Disordered" evidence="2">
    <location>
        <begin position="139"/>
        <end position="168"/>
    </location>
</feature>
<dbReference type="Pfam" id="PF00098">
    <property type="entry name" value="zf-CCHC"/>
    <property type="match status" value="2"/>
</dbReference>
<evidence type="ECO:0000259" key="3">
    <source>
        <dbReference type="PROSITE" id="PS50158"/>
    </source>
</evidence>
<evidence type="ECO:0000313" key="5">
    <source>
        <dbReference type="RefSeq" id="XP_006813178.1"/>
    </source>
</evidence>
<feature type="domain" description="CCHC-type" evidence="3">
    <location>
        <begin position="98"/>
        <end position="112"/>
    </location>
</feature>
<feature type="compositionally biased region" description="Basic and acidic residues" evidence="2">
    <location>
        <begin position="151"/>
        <end position="164"/>
    </location>
</feature>
<keyword evidence="1" id="KW-0479">Metal-binding</keyword>
<reference evidence="5" key="1">
    <citation type="submission" date="2025-08" db="UniProtKB">
        <authorList>
            <consortium name="RefSeq"/>
        </authorList>
    </citation>
    <scope>IDENTIFICATION</scope>
    <source>
        <tissue evidence="5">Testes</tissue>
    </source>
</reference>
<gene>
    <name evidence="5" type="primary">LOC102808160</name>
</gene>
<evidence type="ECO:0000313" key="4">
    <source>
        <dbReference type="Proteomes" id="UP000694865"/>
    </source>
</evidence>